<evidence type="ECO:0000256" key="10">
    <source>
        <dbReference type="RuleBase" id="RU368065"/>
    </source>
</evidence>
<evidence type="ECO:0000256" key="1">
    <source>
        <dbReference type="ARBA" id="ARBA00004477"/>
    </source>
</evidence>
<evidence type="ECO:0000256" key="3">
    <source>
        <dbReference type="ARBA" id="ARBA00022448"/>
    </source>
</evidence>
<proteinExistence type="inferred from homology"/>
<comment type="similarity">
    <text evidence="2 10">Belongs to the ARV1 family.</text>
</comment>
<evidence type="ECO:0000313" key="11">
    <source>
        <dbReference type="EMBL" id="KAK0043760.1"/>
    </source>
</evidence>
<accession>A0AAD8EXN1</accession>
<dbReference type="GO" id="GO:0005794">
    <property type="term" value="C:Golgi apparatus"/>
    <property type="evidence" value="ECO:0007669"/>
    <property type="project" value="TreeGrafter"/>
</dbReference>
<dbReference type="GO" id="GO:0032366">
    <property type="term" value="P:intracellular sterol transport"/>
    <property type="evidence" value="ECO:0007669"/>
    <property type="project" value="UniProtKB-UniRule"/>
</dbReference>
<dbReference type="GO" id="GO:0097036">
    <property type="term" value="P:regulation of plasma membrane sterol distribution"/>
    <property type="evidence" value="ECO:0007669"/>
    <property type="project" value="UniProtKB-UniRule"/>
</dbReference>
<keyword evidence="8 10" id="KW-0443">Lipid metabolism</keyword>
<evidence type="ECO:0000256" key="8">
    <source>
        <dbReference type="ARBA" id="ARBA00023098"/>
    </source>
</evidence>
<dbReference type="GO" id="GO:0006665">
    <property type="term" value="P:sphingolipid metabolic process"/>
    <property type="evidence" value="ECO:0007669"/>
    <property type="project" value="TreeGrafter"/>
</dbReference>
<dbReference type="GO" id="GO:0005789">
    <property type="term" value="C:endoplasmic reticulum membrane"/>
    <property type="evidence" value="ECO:0007669"/>
    <property type="project" value="UniProtKB-SubCell"/>
</dbReference>
<evidence type="ECO:0000313" key="12">
    <source>
        <dbReference type="Proteomes" id="UP001233172"/>
    </source>
</evidence>
<dbReference type="Pfam" id="PF04161">
    <property type="entry name" value="Arv1"/>
    <property type="match status" value="1"/>
</dbReference>
<comment type="function">
    <text evidence="10">Mediator of sterol homeostasis involved in sterol uptake, trafficking and distribution into membranes.</text>
</comment>
<evidence type="ECO:0000256" key="4">
    <source>
        <dbReference type="ARBA" id="ARBA00022692"/>
    </source>
</evidence>
<protein>
    <recommendedName>
        <fullName evidence="10">Protein ARV</fullName>
    </recommendedName>
</protein>
<evidence type="ECO:0000256" key="5">
    <source>
        <dbReference type="ARBA" id="ARBA00022824"/>
    </source>
</evidence>
<evidence type="ECO:0000256" key="9">
    <source>
        <dbReference type="ARBA" id="ARBA00023136"/>
    </source>
</evidence>
<dbReference type="GO" id="GO:0016125">
    <property type="term" value="P:sterol metabolic process"/>
    <property type="evidence" value="ECO:0007669"/>
    <property type="project" value="UniProtKB-UniRule"/>
</dbReference>
<organism evidence="11 12">
    <name type="scientific">Biomphalaria pfeifferi</name>
    <name type="common">Bloodfluke planorb</name>
    <name type="synonym">Freshwater snail</name>
    <dbReference type="NCBI Taxonomy" id="112525"/>
    <lineage>
        <taxon>Eukaryota</taxon>
        <taxon>Metazoa</taxon>
        <taxon>Spiralia</taxon>
        <taxon>Lophotrochozoa</taxon>
        <taxon>Mollusca</taxon>
        <taxon>Gastropoda</taxon>
        <taxon>Heterobranchia</taxon>
        <taxon>Euthyneura</taxon>
        <taxon>Panpulmonata</taxon>
        <taxon>Hygrophila</taxon>
        <taxon>Lymnaeoidea</taxon>
        <taxon>Planorbidae</taxon>
        <taxon>Biomphalaria</taxon>
    </lineage>
</organism>
<dbReference type="EMBL" id="JASAOG010000212">
    <property type="protein sequence ID" value="KAK0043760.1"/>
    <property type="molecule type" value="Genomic_DNA"/>
</dbReference>
<comment type="caution">
    <text evidence="11">The sequence shown here is derived from an EMBL/GenBank/DDBJ whole genome shotgun (WGS) entry which is preliminary data.</text>
</comment>
<keyword evidence="3 10" id="KW-0813">Transport</keyword>
<gene>
    <name evidence="11" type="ORF">Bpfe_026815</name>
</gene>
<keyword evidence="9 10" id="KW-0472">Membrane</keyword>
<reference evidence="11" key="2">
    <citation type="submission" date="2023-04" db="EMBL/GenBank/DDBJ databases">
        <authorList>
            <person name="Bu L."/>
            <person name="Lu L."/>
            <person name="Laidemitt M.R."/>
            <person name="Zhang S.M."/>
            <person name="Mutuku M."/>
            <person name="Mkoji G."/>
            <person name="Steinauer M."/>
            <person name="Loker E.S."/>
        </authorList>
    </citation>
    <scope>NUCLEOTIDE SEQUENCE</scope>
    <source>
        <strain evidence="11">KasaAsao</strain>
        <tissue evidence="11">Whole Snail</tissue>
    </source>
</reference>
<feature type="transmembrane region" description="Helical" evidence="10">
    <location>
        <begin position="183"/>
        <end position="201"/>
    </location>
</feature>
<reference evidence="11" key="1">
    <citation type="journal article" date="2023" name="PLoS Negl. Trop. Dis.">
        <title>A genome sequence for Biomphalaria pfeifferi, the major vector snail for the human-infecting parasite Schistosoma mansoni.</title>
        <authorList>
            <person name="Bu L."/>
            <person name="Lu L."/>
            <person name="Laidemitt M.R."/>
            <person name="Zhang S.M."/>
            <person name="Mutuku M."/>
            <person name="Mkoji G."/>
            <person name="Steinauer M."/>
            <person name="Loker E.S."/>
        </authorList>
    </citation>
    <scope>NUCLEOTIDE SEQUENCE</scope>
    <source>
        <strain evidence="11">KasaAsao</strain>
    </source>
</reference>
<dbReference type="GO" id="GO:0032541">
    <property type="term" value="C:cortical endoplasmic reticulum"/>
    <property type="evidence" value="ECO:0007669"/>
    <property type="project" value="TreeGrafter"/>
</dbReference>
<comment type="subcellular location">
    <subcellularLocation>
        <location evidence="1 10">Endoplasmic reticulum membrane</location>
        <topology evidence="1 10">Multi-pass membrane protein</topology>
    </subcellularLocation>
</comment>
<dbReference type="InterPro" id="IPR007290">
    <property type="entry name" value="Arv1"/>
</dbReference>
<evidence type="ECO:0000256" key="2">
    <source>
        <dbReference type="ARBA" id="ARBA00009187"/>
    </source>
</evidence>
<keyword evidence="5 10" id="KW-0256">Endoplasmic reticulum</keyword>
<feature type="transmembrane region" description="Helical" evidence="10">
    <location>
        <begin position="120"/>
        <end position="144"/>
    </location>
</feature>
<keyword evidence="7 10" id="KW-0445">Lipid transport</keyword>
<evidence type="ECO:0000256" key="7">
    <source>
        <dbReference type="ARBA" id="ARBA00023055"/>
    </source>
</evidence>
<dbReference type="PANTHER" id="PTHR14467:SF0">
    <property type="entry name" value="PROTEIN ARV1"/>
    <property type="match status" value="1"/>
</dbReference>
<dbReference type="AlphaFoldDB" id="A0AAD8EXN1"/>
<name>A0AAD8EXN1_BIOPF</name>
<keyword evidence="12" id="KW-1185">Reference proteome</keyword>
<feature type="transmembrane region" description="Helical" evidence="10">
    <location>
        <begin position="156"/>
        <end position="177"/>
    </location>
</feature>
<dbReference type="PANTHER" id="PTHR14467">
    <property type="entry name" value="ARV1"/>
    <property type="match status" value="1"/>
</dbReference>
<keyword evidence="6 10" id="KW-1133">Transmembrane helix</keyword>
<dbReference type="Proteomes" id="UP001233172">
    <property type="component" value="Unassembled WGS sequence"/>
</dbReference>
<keyword evidence="4 10" id="KW-0812">Transmembrane</keyword>
<sequence length="237" mass="26987">MGKYQCIECGAEVESLFHDYNTDVIKIHHCDACHSVADKYIEYEPVIIILDALLLQPQAYRHLLINTSFNSHWRLALILWICDAFTKLILERSEITGQQFTTNFEYINYAYLGMELYSNYIIAAVELFVLIGAVLVIYGTRDLFQNKTIKPFSTSLLMKAVICASFGRVLAIPALLWGDVYRHLYMILCQVFVFLSTMQALKAVDPGPHKTFFALLAVSLGFSVQLSASSCLYLWLK</sequence>
<evidence type="ECO:0000256" key="6">
    <source>
        <dbReference type="ARBA" id="ARBA00022989"/>
    </source>
</evidence>
<feature type="transmembrane region" description="Helical" evidence="10">
    <location>
        <begin position="213"/>
        <end position="236"/>
    </location>
</feature>